<organism evidence="1 2">
    <name type="scientific">Trametes cubensis</name>
    <dbReference type="NCBI Taxonomy" id="1111947"/>
    <lineage>
        <taxon>Eukaryota</taxon>
        <taxon>Fungi</taxon>
        <taxon>Dikarya</taxon>
        <taxon>Basidiomycota</taxon>
        <taxon>Agaricomycotina</taxon>
        <taxon>Agaricomycetes</taxon>
        <taxon>Polyporales</taxon>
        <taxon>Polyporaceae</taxon>
        <taxon>Trametes</taxon>
    </lineage>
</organism>
<dbReference type="EMBL" id="JAPEVG010000013">
    <property type="protein sequence ID" value="KAJ8496559.1"/>
    <property type="molecule type" value="Genomic_DNA"/>
</dbReference>
<reference evidence="1" key="1">
    <citation type="submission" date="2022-11" db="EMBL/GenBank/DDBJ databases">
        <title>Genome Sequence of Cubamyces cubensis.</title>
        <authorList>
            <person name="Buettner E."/>
        </authorList>
    </citation>
    <scope>NUCLEOTIDE SEQUENCE</scope>
    <source>
        <strain evidence="1">MPL-01</strain>
    </source>
</reference>
<evidence type="ECO:0000313" key="2">
    <source>
        <dbReference type="Proteomes" id="UP001215151"/>
    </source>
</evidence>
<comment type="caution">
    <text evidence="1">The sequence shown here is derived from an EMBL/GenBank/DDBJ whole genome shotgun (WGS) entry which is preliminary data.</text>
</comment>
<evidence type="ECO:0000313" key="1">
    <source>
        <dbReference type="EMBL" id="KAJ8496559.1"/>
    </source>
</evidence>
<dbReference type="Proteomes" id="UP001215151">
    <property type="component" value="Unassembled WGS sequence"/>
</dbReference>
<protein>
    <submittedName>
        <fullName evidence="1">Uncharacterized protein</fullName>
    </submittedName>
</protein>
<accession>A0AAD7U283</accession>
<dbReference type="AlphaFoldDB" id="A0AAD7U283"/>
<keyword evidence="2" id="KW-1185">Reference proteome</keyword>
<gene>
    <name evidence="1" type="ORF">ONZ51_g1050</name>
</gene>
<proteinExistence type="predicted"/>
<sequence>MGSSADLNLASCFGVVASVAGYIFELDERCIGDIPRPFFCTVEAKTSVELEDKIPFIRELADLYGDSFPSEGPVVDREGTISPALTSARDMILQVWAQVWSGRPPLGILCDENVFYCFQMDGQDTLYMQGPMAICALPGALSLSPHQQLTPERFVTALATAYFVSSLTCPAEPPAAGNTYCPIQQPYAT</sequence>
<name>A0AAD7U283_9APHY</name>